<name>A0A345UJB5_9BACT</name>
<dbReference type="Proteomes" id="UP000254808">
    <property type="component" value="Chromosome"/>
</dbReference>
<gene>
    <name evidence="2" type="ORF">CYPRO_1310</name>
</gene>
<evidence type="ECO:0000256" key="1">
    <source>
        <dbReference type="SAM" id="SignalP"/>
    </source>
</evidence>
<dbReference type="Gene3D" id="2.40.160.170">
    <property type="match status" value="1"/>
</dbReference>
<dbReference type="EMBL" id="CP027806">
    <property type="protein sequence ID" value="AXJ00567.1"/>
    <property type="molecule type" value="Genomic_DNA"/>
</dbReference>
<feature type="chain" id="PRO_5016756729" description="Outer membrane protein beta-barrel domain-containing protein" evidence="1">
    <location>
        <begin position="30"/>
        <end position="222"/>
    </location>
</feature>
<protein>
    <recommendedName>
        <fullName evidence="4">Outer membrane protein beta-barrel domain-containing protein</fullName>
    </recommendedName>
</protein>
<organism evidence="2 3">
    <name type="scientific">Cyclonatronum proteinivorum</name>
    <dbReference type="NCBI Taxonomy" id="1457365"/>
    <lineage>
        <taxon>Bacteria</taxon>
        <taxon>Pseudomonadati</taxon>
        <taxon>Balneolota</taxon>
        <taxon>Balneolia</taxon>
        <taxon>Balneolales</taxon>
        <taxon>Cyclonatronaceae</taxon>
        <taxon>Cyclonatronum</taxon>
    </lineage>
</organism>
<keyword evidence="1" id="KW-0732">Signal</keyword>
<reference evidence="2 3" key="1">
    <citation type="submission" date="2018-03" db="EMBL/GenBank/DDBJ databases">
        <title>Phenotypic and genomic properties of Cyclonatronum proteinivorum gen. nov., sp. nov., a haloalkaliphilic bacteroidete from soda lakes possessing Na+-translocating rhodopsin.</title>
        <authorList>
            <person name="Toshchakov S.V."/>
            <person name="Korzhenkov A."/>
            <person name="Samarov N.I."/>
            <person name="Kublanov I.V."/>
            <person name="Muntyan M.S."/>
            <person name="Sorokin D.Y."/>
        </authorList>
    </citation>
    <scope>NUCLEOTIDE SEQUENCE [LARGE SCALE GENOMIC DNA]</scope>
    <source>
        <strain evidence="2 3">Omega</strain>
    </source>
</reference>
<dbReference type="KEGG" id="cprv:CYPRO_1310"/>
<evidence type="ECO:0000313" key="2">
    <source>
        <dbReference type="EMBL" id="AXJ00567.1"/>
    </source>
</evidence>
<evidence type="ECO:0008006" key="4">
    <source>
        <dbReference type="Google" id="ProtNLM"/>
    </source>
</evidence>
<dbReference type="AlphaFoldDB" id="A0A345UJB5"/>
<accession>A0A345UJB5</accession>
<feature type="signal peptide" evidence="1">
    <location>
        <begin position="1"/>
        <end position="29"/>
    </location>
</feature>
<keyword evidence="3" id="KW-1185">Reference proteome</keyword>
<sequence>MKNRMLIIPTVLTVLMFMLLLCGTGHAVAQSFAVKANAGTKGIGGELAVSLHEKINVRAGANFFSFSYFYETEPDDDFDLDAGLSLSNYSAMVDWHPFGNRFRLSGGIIYNGNTVTAEMQPKQSYEIGGDIYAPEELGNLEAEVTFSPITPYLGLGFGNAFRGSSFGMNVELGAMFQGSPRVNMSADGLLAPSASQGPQFEENLSWFTAYPVLTLSLYYRIN</sequence>
<proteinExistence type="predicted"/>
<evidence type="ECO:0000313" key="3">
    <source>
        <dbReference type="Proteomes" id="UP000254808"/>
    </source>
</evidence>